<reference evidence="2" key="2">
    <citation type="journal article" date="2021" name="Microorganisms">
        <title>Extensive Genome Exploration of Clostridium botulinum Group III Field Strains.</title>
        <authorList>
            <person name="Fillo S."/>
            <person name="Giordani F."/>
            <person name="Tonon E."/>
            <person name="Drigo I."/>
            <person name="Anselmo A."/>
            <person name="Fortunato A."/>
            <person name="Lista F."/>
            <person name="Bano L."/>
        </authorList>
    </citation>
    <scope>NUCLEOTIDE SEQUENCE</scope>
    <source>
        <strain evidence="2">IZSVe-TV_9877_3_12</strain>
    </source>
</reference>
<comment type="caution">
    <text evidence="2">The sequence shown here is derived from an EMBL/GenBank/DDBJ whole genome shotgun (WGS) entry which is preliminary data.</text>
</comment>
<dbReference type="RefSeq" id="WP_198091442.1">
    <property type="nucleotide sequence ID" value="NZ_JAAMYB010000008.1"/>
</dbReference>
<dbReference type="AlphaFoldDB" id="A0A9Q3VAA8"/>
<protein>
    <recommendedName>
        <fullName evidence="4">Lipoprotein</fullName>
    </recommendedName>
</protein>
<name>A0A9Q3VAA8_CLOBO</name>
<organism evidence="2 3">
    <name type="scientific">Clostridium botulinum C</name>
    <dbReference type="NCBI Taxonomy" id="36828"/>
    <lineage>
        <taxon>Bacteria</taxon>
        <taxon>Bacillati</taxon>
        <taxon>Bacillota</taxon>
        <taxon>Clostridia</taxon>
        <taxon>Eubacteriales</taxon>
        <taxon>Clostridiaceae</taxon>
        <taxon>Clostridium</taxon>
    </lineage>
</organism>
<proteinExistence type="predicted"/>
<evidence type="ECO:0000313" key="3">
    <source>
        <dbReference type="Proteomes" id="UP000813637"/>
    </source>
</evidence>
<evidence type="ECO:0000313" key="2">
    <source>
        <dbReference type="EMBL" id="MCD3195240.1"/>
    </source>
</evidence>
<sequence>MKKISVIVVSILSCLLVGCSSSDKKASLNSTDVNQKVVESENSSDNSINDEKLETKQEEKKEDITAKKELIKKSDTNVKSNIKNHNAIRKLHKEKKESNKESVNSKEEFYGKWIIKNIATYGPVNCYSEKDIKEVLGKEIFYSKDLFKYNNKVFKNIDYSKKTLNEDEFHGMYKIPIKKLGINDSKITIITVYKDKEHIQLWDDYDISEIVVMDHNTIILSSGGVYFKAVRKK</sequence>
<gene>
    <name evidence="2" type="ORF">G8S53_08090</name>
</gene>
<dbReference type="Proteomes" id="UP000813637">
    <property type="component" value="Unassembled WGS sequence"/>
</dbReference>
<reference evidence="2" key="1">
    <citation type="submission" date="2020-02" db="EMBL/GenBank/DDBJ databases">
        <authorList>
            <person name="Fillo S."/>
            <person name="Giordani F."/>
            <person name="Tonon E."/>
            <person name="Drigo I."/>
            <person name="Anselmo A."/>
            <person name="Fortunato A."/>
            <person name="Bano L."/>
            <person name="Lista F."/>
        </authorList>
    </citation>
    <scope>NUCLEOTIDE SEQUENCE</scope>
    <source>
        <strain evidence="2">IZSVe-TV_9877_3_12</strain>
    </source>
</reference>
<dbReference type="EMBL" id="JAAMYB010000008">
    <property type="protein sequence ID" value="MCD3195240.1"/>
    <property type="molecule type" value="Genomic_DNA"/>
</dbReference>
<evidence type="ECO:0008006" key="4">
    <source>
        <dbReference type="Google" id="ProtNLM"/>
    </source>
</evidence>
<feature type="compositionally biased region" description="Basic and acidic residues" evidence="1">
    <location>
        <begin position="49"/>
        <end position="60"/>
    </location>
</feature>
<evidence type="ECO:0000256" key="1">
    <source>
        <dbReference type="SAM" id="MobiDB-lite"/>
    </source>
</evidence>
<feature type="region of interest" description="Disordered" evidence="1">
    <location>
        <begin position="22"/>
        <end position="60"/>
    </location>
</feature>
<dbReference type="PROSITE" id="PS51257">
    <property type="entry name" value="PROKAR_LIPOPROTEIN"/>
    <property type="match status" value="1"/>
</dbReference>
<accession>A0A9Q3VAA8</accession>